<evidence type="ECO:0000313" key="3">
    <source>
        <dbReference type="Proteomes" id="UP000177885"/>
    </source>
</evidence>
<name>A0A1F7TLS0_9BACT</name>
<proteinExistence type="predicted"/>
<protein>
    <submittedName>
        <fullName evidence="2">Uncharacterized protein</fullName>
    </submittedName>
</protein>
<feature type="transmembrane region" description="Helical" evidence="1">
    <location>
        <begin position="46"/>
        <end position="66"/>
    </location>
</feature>
<sequence length="81" mass="8920">MPLLFRLPLGLIVAALGFMIVWKTEVVFGWVGPIDWAERKMGTRMFLKFLGVGVAFVGIFIATNIVSDILGGFASMFAPNR</sequence>
<comment type="caution">
    <text evidence="2">The sequence shown here is derived from an EMBL/GenBank/DDBJ whole genome shotgun (WGS) entry which is preliminary data.</text>
</comment>
<keyword evidence="1" id="KW-0812">Transmembrane</keyword>
<evidence type="ECO:0000313" key="2">
    <source>
        <dbReference type="EMBL" id="OGL66926.1"/>
    </source>
</evidence>
<keyword evidence="1" id="KW-1133">Transmembrane helix</keyword>
<organism evidence="2 3">
    <name type="scientific">Candidatus Uhrbacteria bacterium RIFCSPHIGHO2_01_FULL_63_20</name>
    <dbReference type="NCBI Taxonomy" id="1802385"/>
    <lineage>
        <taxon>Bacteria</taxon>
        <taxon>Candidatus Uhriibacteriota</taxon>
    </lineage>
</organism>
<evidence type="ECO:0000256" key="1">
    <source>
        <dbReference type="SAM" id="Phobius"/>
    </source>
</evidence>
<dbReference type="STRING" id="1802385.A2856_00260"/>
<dbReference type="AlphaFoldDB" id="A0A1F7TLS0"/>
<dbReference type="EMBL" id="MGDT01000004">
    <property type="protein sequence ID" value="OGL66926.1"/>
    <property type="molecule type" value="Genomic_DNA"/>
</dbReference>
<feature type="transmembrane region" description="Helical" evidence="1">
    <location>
        <begin position="12"/>
        <end position="34"/>
    </location>
</feature>
<accession>A0A1F7TLS0</accession>
<keyword evidence="1" id="KW-0472">Membrane</keyword>
<gene>
    <name evidence="2" type="ORF">A2856_00260</name>
</gene>
<dbReference type="Proteomes" id="UP000177885">
    <property type="component" value="Unassembled WGS sequence"/>
</dbReference>
<reference evidence="2 3" key="1">
    <citation type="journal article" date="2016" name="Nat. Commun.">
        <title>Thousands of microbial genomes shed light on interconnected biogeochemical processes in an aquifer system.</title>
        <authorList>
            <person name="Anantharaman K."/>
            <person name="Brown C.T."/>
            <person name="Hug L.A."/>
            <person name="Sharon I."/>
            <person name="Castelle C.J."/>
            <person name="Probst A.J."/>
            <person name="Thomas B.C."/>
            <person name="Singh A."/>
            <person name="Wilkins M.J."/>
            <person name="Karaoz U."/>
            <person name="Brodie E.L."/>
            <person name="Williams K.H."/>
            <person name="Hubbard S.S."/>
            <person name="Banfield J.F."/>
        </authorList>
    </citation>
    <scope>NUCLEOTIDE SEQUENCE [LARGE SCALE GENOMIC DNA]</scope>
</reference>